<dbReference type="EMBL" id="FAOP01000003">
    <property type="protein sequence ID" value="CUU02209.1"/>
    <property type="molecule type" value="Genomic_DNA"/>
</dbReference>
<dbReference type="Proteomes" id="UP000182011">
    <property type="component" value="Unassembled WGS sequence"/>
</dbReference>
<dbReference type="PIRSF" id="PIRSF019345">
    <property type="entry name" value="ScpB"/>
    <property type="match status" value="1"/>
</dbReference>
<keyword evidence="9" id="KW-1185">Reference proteome</keyword>
<keyword evidence="2 5" id="KW-0132">Cell division</keyword>
<dbReference type="OrthoDB" id="9806226at2"/>
<dbReference type="GO" id="GO:0051304">
    <property type="term" value="P:chromosome separation"/>
    <property type="evidence" value="ECO:0007669"/>
    <property type="project" value="InterPro"/>
</dbReference>
<dbReference type="GO" id="GO:0051301">
    <property type="term" value="P:cell division"/>
    <property type="evidence" value="ECO:0007669"/>
    <property type="project" value="UniProtKB-KW"/>
</dbReference>
<comment type="subunit">
    <text evidence="5">Homodimer. Homodimerization may be required to stabilize the binding of ScpA to the Smc head domains. Component of a cohesin-like complex composed of ScpA, ScpB and the Smc homodimer, in which ScpA and ScpB bind to the head domain of Smc. The presence of the three proteins is required for the association of the complex with DNA.</text>
</comment>
<accession>A0A0P1LSM9</accession>
<dbReference type="AlphaFoldDB" id="A0A0P1LSM9"/>
<accession>A0A0P1LJ91</accession>
<dbReference type="STRING" id="1633631.GCA_001442925_00446"/>
<dbReference type="GO" id="GO:0005737">
    <property type="term" value="C:cytoplasm"/>
    <property type="evidence" value="ECO:0007669"/>
    <property type="project" value="UniProtKB-SubCell"/>
</dbReference>
<dbReference type="HAMAP" id="MF_01804">
    <property type="entry name" value="ScpB"/>
    <property type="match status" value="1"/>
</dbReference>
<keyword evidence="1 5" id="KW-0963">Cytoplasm</keyword>
<accession>A0A0P1P2Y0</accession>
<evidence type="ECO:0000256" key="3">
    <source>
        <dbReference type="ARBA" id="ARBA00022829"/>
    </source>
</evidence>
<evidence type="ECO:0000313" key="8">
    <source>
        <dbReference type="Proteomes" id="UP000182011"/>
    </source>
</evidence>
<dbReference type="EMBL" id="CZVI01000005">
    <property type="protein sequence ID" value="CUS81887.1"/>
    <property type="molecule type" value="Genomic_DNA"/>
</dbReference>
<accession>A0A0S4MWP4</accession>
<dbReference type="RefSeq" id="WP_047134244.1">
    <property type="nucleotide sequence ID" value="NZ_CZVI01000005.1"/>
</dbReference>
<dbReference type="InterPro" id="IPR005234">
    <property type="entry name" value="ScpB_csome_segregation"/>
</dbReference>
<evidence type="ECO:0000313" key="9">
    <source>
        <dbReference type="Proteomes" id="UP000182200"/>
    </source>
</evidence>
<evidence type="ECO:0000256" key="1">
    <source>
        <dbReference type="ARBA" id="ARBA00022490"/>
    </source>
</evidence>
<comment type="subcellular location">
    <subcellularLocation>
        <location evidence="5">Cytoplasm</location>
    </subcellularLocation>
    <text evidence="5">Associated with two foci at the outer edges of the nucleoid region in young cells, and at four foci within both cell halves in older cells.</text>
</comment>
<accession>A0A0P1MVW0</accession>
<gene>
    <name evidence="5" type="primary">scpB</name>
    <name evidence="7" type="ORF">JGI4_00445</name>
    <name evidence="6" type="ORF">JGI8_00541</name>
</gene>
<evidence type="ECO:0000313" key="6">
    <source>
        <dbReference type="EMBL" id="CUS81887.1"/>
    </source>
</evidence>
<name>A0A0P1LSM9_9BACT</name>
<keyword evidence="3 5" id="KW-0159">Chromosome partition</keyword>
<dbReference type="SUPFAM" id="SSF46785">
    <property type="entry name" value="Winged helix' DNA-binding domain"/>
    <property type="match status" value="2"/>
</dbReference>
<accession>A0A0P1LT09</accession>
<evidence type="ECO:0000256" key="4">
    <source>
        <dbReference type="ARBA" id="ARBA00023306"/>
    </source>
</evidence>
<dbReference type="GO" id="GO:0006260">
    <property type="term" value="P:DNA replication"/>
    <property type="evidence" value="ECO:0007669"/>
    <property type="project" value="UniProtKB-UniRule"/>
</dbReference>
<accession>A0A0P1LK30</accession>
<accession>A0A0P1LH46</accession>
<reference evidence="7 8" key="1">
    <citation type="submission" date="2015-11" db="EMBL/GenBank/DDBJ databases">
        <authorList>
            <person name="Zhang Y."/>
            <person name="Guo Z."/>
        </authorList>
    </citation>
    <scope>NUCLEOTIDE SEQUENCE [LARGE SCALE GENOMIC DNA]</scope>
    <source>
        <strain evidence="7">JGI-4</strain>
    </source>
</reference>
<keyword evidence="4 5" id="KW-0131">Cell cycle</keyword>
<comment type="function">
    <text evidence="5">Participates in chromosomal partition during cell division. May act via the formation of a condensin-like complex containing Smc and ScpA that pull DNA away from mid-cell into both cell halves.</text>
</comment>
<dbReference type="Gene3D" id="1.10.10.10">
    <property type="entry name" value="Winged helix-like DNA-binding domain superfamily/Winged helix DNA-binding domain"/>
    <property type="match status" value="2"/>
</dbReference>
<organism evidence="7 8">
    <name type="scientific">Candidatus Kryptonium thompsonii</name>
    <dbReference type="NCBI Taxonomy" id="1633631"/>
    <lineage>
        <taxon>Bacteria</taxon>
        <taxon>Pseudomonadati</taxon>
        <taxon>Candidatus Kryptoniota</taxon>
        <taxon>Candidatus Kryptonium</taxon>
    </lineage>
</organism>
<dbReference type="Proteomes" id="UP000182200">
    <property type="component" value="Unassembled WGS sequence"/>
</dbReference>
<accession>A0A0P1LXJ1</accession>
<comment type="similarity">
    <text evidence="5">Belongs to the ScpB family.</text>
</comment>
<dbReference type="Pfam" id="PF04079">
    <property type="entry name" value="SMC_ScpB"/>
    <property type="match status" value="1"/>
</dbReference>
<dbReference type="InterPro" id="IPR036390">
    <property type="entry name" value="WH_DNA-bd_sf"/>
</dbReference>
<dbReference type="PANTHER" id="PTHR34298:SF2">
    <property type="entry name" value="SEGREGATION AND CONDENSATION PROTEIN B"/>
    <property type="match status" value="1"/>
</dbReference>
<reference evidence="6 9" key="2">
    <citation type="submission" date="2015-11" db="EMBL/GenBank/DDBJ databases">
        <authorList>
            <person name="Varghese N."/>
        </authorList>
    </citation>
    <scope>NUCLEOTIDE SEQUENCE [LARGE SCALE GENOMIC DNA]</scope>
    <source>
        <strain evidence="6 9">JGI-8</strain>
    </source>
</reference>
<accession>A0A0P1LRY3</accession>
<dbReference type="NCBIfam" id="TIGR00281">
    <property type="entry name" value="SMC-Scp complex subunit ScpB"/>
    <property type="match status" value="1"/>
</dbReference>
<evidence type="ECO:0000313" key="7">
    <source>
        <dbReference type="EMBL" id="CUU02209.1"/>
    </source>
</evidence>
<protein>
    <recommendedName>
        <fullName evidence="5">Segregation and condensation protein B</fullName>
    </recommendedName>
</protein>
<dbReference type="PANTHER" id="PTHR34298">
    <property type="entry name" value="SEGREGATION AND CONDENSATION PROTEIN B"/>
    <property type="match status" value="1"/>
</dbReference>
<dbReference type="InterPro" id="IPR036388">
    <property type="entry name" value="WH-like_DNA-bd_sf"/>
</dbReference>
<evidence type="ECO:0000256" key="5">
    <source>
        <dbReference type="HAMAP-Rule" id="MF_01804"/>
    </source>
</evidence>
<sequence>MENLKSIVEAIIFASDTPLSPKQIKDIINEPAKKFSSNGETGKISEDDIKNIIAELNQRYAEQGSAFRIIEIAEGYQFATLPEFAKWVGRLFKEKNKRKLSQPALETLAIIAYKQPISKPEIESIRGVNVDHIIKTLLEKKLITIVGRAETIGRPLLYGTTKEFLKYFGLKSLSELPKPPEIDEIMKEENYEDQLNLRNEVMDDEGENSEEN</sequence>
<evidence type="ECO:0000256" key="2">
    <source>
        <dbReference type="ARBA" id="ARBA00022618"/>
    </source>
</evidence>
<proteinExistence type="inferred from homology"/>